<sequence>MSVITSMVHGESIRMSANELVENVLDVDDIEDDDNDSDDMNTMPHPSTTSLSILNAAGNGVVPSMEYLFESLTSPVQILHIDENGQVVESLHVNMGALSDDGEQSVTKSPADAVQEVASTVSSDVPAAATTTDVAATDTAATVASDDTEQVETTRVCGTGMV</sequence>
<evidence type="ECO:0000313" key="1">
    <source>
        <dbReference type="EMBL" id="JAG31225.1"/>
    </source>
</evidence>
<evidence type="ECO:0000313" key="3">
    <source>
        <dbReference type="EMBL" id="JAQ06371.1"/>
    </source>
</evidence>
<evidence type="ECO:0000313" key="2">
    <source>
        <dbReference type="EMBL" id="JAG31226.1"/>
    </source>
</evidence>
<name>A0A0A9YNY6_LYGHE</name>
<accession>A0A0A9YNY6</accession>
<dbReference type="AlphaFoldDB" id="A0A0A9YNY6"/>
<proteinExistence type="predicted"/>
<dbReference type="EMBL" id="GBHO01012379">
    <property type="protein sequence ID" value="JAG31225.1"/>
    <property type="molecule type" value="Transcribed_RNA"/>
</dbReference>
<organism evidence="1">
    <name type="scientific">Lygus hesperus</name>
    <name type="common">Western plant bug</name>
    <dbReference type="NCBI Taxonomy" id="30085"/>
    <lineage>
        <taxon>Eukaryota</taxon>
        <taxon>Metazoa</taxon>
        <taxon>Ecdysozoa</taxon>
        <taxon>Arthropoda</taxon>
        <taxon>Hexapoda</taxon>
        <taxon>Insecta</taxon>
        <taxon>Pterygota</taxon>
        <taxon>Neoptera</taxon>
        <taxon>Paraneoptera</taxon>
        <taxon>Hemiptera</taxon>
        <taxon>Heteroptera</taxon>
        <taxon>Panheteroptera</taxon>
        <taxon>Cimicomorpha</taxon>
        <taxon>Miridae</taxon>
        <taxon>Mirini</taxon>
        <taxon>Lygus</taxon>
    </lineage>
</organism>
<protein>
    <submittedName>
        <fullName evidence="1">Cyclic AMP-dependent transcription factor ATF-6 beta</fullName>
    </submittedName>
</protein>
<reference evidence="1" key="2">
    <citation type="submission" date="2014-07" db="EMBL/GenBank/DDBJ databases">
        <authorList>
            <person name="Hull J."/>
        </authorList>
    </citation>
    <scope>NUCLEOTIDE SEQUENCE</scope>
</reference>
<gene>
    <name evidence="1" type="primary">Atf6b_0</name>
    <name evidence="2" type="synonym">Atf6b_1</name>
    <name evidence="2" type="ORF">CM83_5829</name>
    <name evidence="1" type="ORF">CM83_5832</name>
    <name evidence="3" type="ORF">g.5583</name>
</gene>
<dbReference type="EMBL" id="GBHO01012378">
    <property type="protein sequence ID" value="JAG31226.1"/>
    <property type="molecule type" value="Transcribed_RNA"/>
</dbReference>
<reference evidence="3" key="3">
    <citation type="journal article" date="2016" name="Gigascience">
        <title>De novo construction of an expanded transcriptome assembly for the western tarnished plant bug, Lygus hesperus.</title>
        <authorList>
            <person name="Tassone E.E."/>
            <person name="Geib S.M."/>
            <person name="Hall B."/>
            <person name="Fabrick J.A."/>
            <person name="Brent C.S."/>
            <person name="Hull J.J."/>
        </authorList>
    </citation>
    <scope>NUCLEOTIDE SEQUENCE</scope>
</reference>
<dbReference type="EMBL" id="GDHC01012258">
    <property type="protein sequence ID" value="JAQ06371.1"/>
    <property type="molecule type" value="Transcribed_RNA"/>
</dbReference>
<reference evidence="1" key="1">
    <citation type="journal article" date="2014" name="PLoS ONE">
        <title>Transcriptome-Based Identification of ABC Transporters in the Western Tarnished Plant Bug Lygus hesperus.</title>
        <authorList>
            <person name="Hull J.J."/>
            <person name="Chaney K."/>
            <person name="Geib S.M."/>
            <person name="Fabrick J.A."/>
            <person name="Brent C.S."/>
            <person name="Walsh D."/>
            <person name="Lavine L.C."/>
        </authorList>
    </citation>
    <scope>NUCLEOTIDE SEQUENCE</scope>
</reference>